<organism evidence="4 5">
    <name type="scientific">Trichoglossum hirsutum</name>
    <dbReference type="NCBI Taxonomy" id="265104"/>
    <lineage>
        <taxon>Eukaryota</taxon>
        <taxon>Fungi</taxon>
        <taxon>Dikarya</taxon>
        <taxon>Ascomycota</taxon>
        <taxon>Pezizomycotina</taxon>
        <taxon>Geoglossomycetes</taxon>
        <taxon>Geoglossales</taxon>
        <taxon>Geoglossaceae</taxon>
        <taxon>Trichoglossum</taxon>
    </lineage>
</organism>
<dbReference type="EMBL" id="JAGHQM010000164">
    <property type="protein sequence ID" value="KAH0564887.1"/>
    <property type="molecule type" value="Genomic_DNA"/>
</dbReference>
<feature type="compositionally biased region" description="Low complexity" evidence="1">
    <location>
        <begin position="361"/>
        <end position="387"/>
    </location>
</feature>
<feature type="compositionally biased region" description="Basic and acidic residues" evidence="1">
    <location>
        <begin position="934"/>
        <end position="945"/>
    </location>
</feature>
<feature type="compositionally biased region" description="Basic residues" evidence="1">
    <location>
        <begin position="441"/>
        <end position="458"/>
    </location>
</feature>
<sequence>MRLRLNIQRHGLPPSLVVWTTGECGSVNRSQSGTVSQLLERVNDIIPLESDEWGLEDYIVEIHGYECLHFQELENVFKDDDEVCIRPLLSVDLRARKLSGRHQISHTGRHLIDGVPFGRPFFKRAIDRPAVRIPPRKRRRLNDGDEEMRGTDSSQQLTHRLTFTDMDLSDDGDGQDSDFGTDDGSDDSGSGGGSSDTSRHGYGHGSNWERKRIAETEDNKRKLVLSDGQVLPLVERNGKPFPGIYSNTLLDHFTKGGSKGARFTRRNRNVQEGNCGSEPSKTRKGLSKAGSDTGPSTSQPGPAGFLRSEKTVHFRDTEKGSSDADTGQNILDSSEPSDEGSQLGCSSDGTESAGEDDNESGNESIESSSETDSGTSDQSSSSSSSESVESEPEEASSRRSLTGPSEKLHPAPSASSATAKPQTVTEISLPAIPPGMGQVSTRKRNQRRRDAKKLKYLKKTGQLPRDATHADLRLWIQNTSHADPSAETASSGNPMTDGAAASLEAKKIELLSSITSGGAEVRQLEHQAEARETSHKVADAKEDESRLPETSLPSAALTNAESIAPKGPTTRSRAKLDIASSRRMLFSSLGIRNPATKDNEANLHLGLSRPPGNDCQNRNRENQGGDTMAQDHASNAPVPRTDIDGLTANRVNGGDSNWKDKIAVRAVECCYDGVILSTPPFPFRQRWDPQQQGYLKRGNWKKRKRGPQYYEHDKEEYRGPLEGNGSKSTGSEKDAPVNHGNSHGEHSRDSRGHSNGDSVNGSLNGHIMKEGCGTAGGSAEAEDDLPELPADLSPLPKLEWGLVQPSAVIAFKQLVISENWEPRISDYRTAEVVRIVGESALELSLARRDIPTKDERFDEETGERIWGKFEMPDADEEADPGLLQLQFSELIEPKIIQLPTQSSKPSHADNAIDGISGEMDPLLSLSASAEADDESRGQGDIDWNKTLRSPRFSGL</sequence>
<comment type="caution">
    <text evidence="4">The sequence shown here is derived from an EMBL/GenBank/DDBJ whole genome shotgun (WGS) entry which is preliminary data.</text>
</comment>
<feature type="region of interest" description="Disordered" evidence="1">
    <location>
        <begin position="680"/>
        <end position="788"/>
    </location>
</feature>
<evidence type="ECO:0000259" key="2">
    <source>
        <dbReference type="Pfam" id="PF23086"/>
    </source>
</evidence>
<dbReference type="InterPro" id="IPR024822">
    <property type="entry name" value="Coilin"/>
</dbReference>
<proteinExistence type="predicted"/>
<dbReference type="GO" id="GO:0030620">
    <property type="term" value="F:U2 snRNA binding"/>
    <property type="evidence" value="ECO:0007669"/>
    <property type="project" value="TreeGrafter"/>
</dbReference>
<gene>
    <name evidence="4" type="ORF">GP486_001726</name>
</gene>
<dbReference type="InterPro" id="IPR056398">
    <property type="entry name" value="Tudor_Coilin"/>
</dbReference>
<evidence type="ECO:0000313" key="5">
    <source>
        <dbReference type="Proteomes" id="UP000750711"/>
    </source>
</evidence>
<feature type="region of interest" description="Disordered" evidence="1">
    <location>
        <begin position="526"/>
        <end position="551"/>
    </location>
</feature>
<dbReference type="GO" id="GO:0000387">
    <property type="term" value="P:spliceosomal snRNP assembly"/>
    <property type="evidence" value="ECO:0007669"/>
    <property type="project" value="TreeGrafter"/>
</dbReference>
<dbReference type="GO" id="GO:0030619">
    <property type="term" value="F:U1 snRNA binding"/>
    <property type="evidence" value="ECO:0007669"/>
    <property type="project" value="TreeGrafter"/>
</dbReference>
<dbReference type="Pfam" id="PF23086">
    <property type="entry name" value="Tudor_Coilin"/>
    <property type="match status" value="1"/>
</dbReference>
<evidence type="ECO:0000256" key="1">
    <source>
        <dbReference type="SAM" id="MobiDB-lite"/>
    </source>
</evidence>
<dbReference type="Pfam" id="PF24054">
    <property type="entry name" value="DUF7357"/>
    <property type="match status" value="1"/>
</dbReference>
<feature type="compositionally biased region" description="Basic and acidic residues" evidence="1">
    <location>
        <begin position="141"/>
        <end position="150"/>
    </location>
</feature>
<dbReference type="PANTHER" id="PTHR15197:SF0">
    <property type="entry name" value="COILIN"/>
    <property type="match status" value="1"/>
</dbReference>
<dbReference type="InterPro" id="IPR055781">
    <property type="entry name" value="DUF7357"/>
</dbReference>
<feature type="region of interest" description="Disordered" evidence="1">
    <location>
        <begin position="590"/>
        <end position="656"/>
    </location>
</feature>
<feature type="compositionally biased region" description="Polar residues" evidence="1">
    <location>
        <begin position="323"/>
        <end position="350"/>
    </location>
</feature>
<accession>A0A9P8RSS7</accession>
<feature type="region of interest" description="Disordered" evidence="1">
    <location>
        <begin position="132"/>
        <end position="214"/>
    </location>
</feature>
<reference evidence="4" key="1">
    <citation type="submission" date="2021-03" db="EMBL/GenBank/DDBJ databases">
        <title>Comparative genomics and phylogenomic investigation of the class Geoglossomycetes provide insights into ecological specialization and systematics.</title>
        <authorList>
            <person name="Melie T."/>
            <person name="Pirro S."/>
            <person name="Miller A.N."/>
            <person name="Quandt A."/>
        </authorList>
    </citation>
    <scope>NUCLEOTIDE SEQUENCE</scope>
    <source>
        <strain evidence="4">CAQ_001_2017</strain>
    </source>
</reference>
<feature type="compositionally biased region" description="Polar residues" evidence="1">
    <location>
        <begin position="476"/>
        <end position="494"/>
    </location>
</feature>
<feature type="compositionally biased region" description="Polar residues" evidence="1">
    <location>
        <begin position="151"/>
        <end position="161"/>
    </location>
</feature>
<feature type="region of interest" description="Disordered" evidence="1">
    <location>
        <begin position="256"/>
        <end position="500"/>
    </location>
</feature>
<feature type="domain" description="DUF7357" evidence="3">
    <location>
        <begin position="1"/>
        <end position="136"/>
    </location>
</feature>
<dbReference type="AlphaFoldDB" id="A0A9P8RSS7"/>
<feature type="compositionally biased region" description="Basic and acidic residues" evidence="1">
    <location>
        <begin position="526"/>
        <end position="547"/>
    </location>
</feature>
<evidence type="ECO:0008006" key="6">
    <source>
        <dbReference type="Google" id="ProtNLM"/>
    </source>
</evidence>
<feature type="compositionally biased region" description="Low complexity" evidence="1">
    <location>
        <begin position="410"/>
        <end position="421"/>
    </location>
</feature>
<feature type="compositionally biased region" description="Basic and acidic residues" evidence="1">
    <location>
        <begin position="730"/>
        <end position="754"/>
    </location>
</feature>
<feature type="domain" description="Coilin tudor" evidence="2">
    <location>
        <begin position="801"/>
        <end position="897"/>
    </location>
</feature>
<name>A0A9P8RSS7_9PEZI</name>
<dbReference type="PANTHER" id="PTHR15197">
    <property type="entry name" value="COILIN P80"/>
    <property type="match status" value="1"/>
</dbReference>
<feature type="compositionally biased region" description="Acidic residues" evidence="1">
    <location>
        <begin position="167"/>
        <end position="186"/>
    </location>
</feature>
<keyword evidence="5" id="KW-1185">Reference proteome</keyword>
<protein>
    <recommendedName>
        <fullName evidence="6">Coilin</fullName>
    </recommendedName>
</protein>
<feature type="compositionally biased region" description="Polar residues" evidence="1">
    <location>
        <begin position="270"/>
        <end position="279"/>
    </location>
</feature>
<feature type="compositionally biased region" description="Basic and acidic residues" evidence="1">
    <location>
        <begin position="710"/>
        <end position="719"/>
    </location>
</feature>
<evidence type="ECO:0000259" key="3">
    <source>
        <dbReference type="Pfam" id="PF24054"/>
    </source>
</evidence>
<dbReference type="GO" id="GO:0015030">
    <property type="term" value="C:Cajal body"/>
    <property type="evidence" value="ECO:0007669"/>
    <property type="project" value="TreeGrafter"/>
</dbReference>
<evidence type="ECO:0000313" key="4">
    <source>
        <dbReference type="EMBL" id="KAH0564887.1"/>
    </source>
</evidence>
<dbReference type="Proteomes" id="UP000750711">
    <property type="component" value="Unassembled WGS sequence"/>
</dbReference>
<feature type="region of interest" description="Disordered" evidence="1">
    <location>
        <begin position="900"/>
        <end position="955"/>
    </location>
</feature>
<feature type="compositionally biased region" description="Basic and acidic residues" evidence="1">
    <location>
        <begin position="307"/>
        <end position="322"/>
    </location>
</feature>